<dbReference type="CDD" id="cd05333">
    <property type="entry name" value="BKR_SDR_c"/>
    <property type="match status" value="1"/>
</dbReference>
<keyword evidence="13" id="KW-1185">Reference proteome</keyword>
<evidence type="ECO:0000256" key="5">
    <source>
        <dbReference type="ARBA" id="ARBA00023002"/>
    </source>
</evidence>
<keyword evidence="6" id="KW-0753">Steroid metabolism</keyword>
<feature type="binding site" evidence="9">
    <location>
        <begin position="155"/>
        <end position="159"/>
    </location>
    <ligand>
        <name>NADP(+)</name>
        <dbReference type="ChEBI" id="CHEBI:58349"/>
    </ligand>
</feature>
<proteinExistence type="inferred from homology"/>
<evidence type="ECO:0000256" key="4">
    <source>
        <dbReference type="ARBA" id="ARBA00022857"/>
    </source>
</evidence>
<dbReference type="PRINTS" id="PR00081">
    <property type="entry name" value="GDHRDH"/>
</dbReference>
<dbReference type="NCBIfam" id="NF005559">
    <property type="entry name" value="PRK07231.1"/>
    <property type="match status" value="1"/>
</dbReference>
<keyword evidence="10" id="KW-0276">Fatty acid metabolism</keyword>
<accession>A0A7G9WKZ5</accession>
<dbReference type="InterPro" id="IPR002347">
    <property type="entry name" value="SDR_fam"/>
</dbReference>
<feature type="binding site" evidence="9">
    <location>
        <position position="90"/>
    </location>
    <ligand>
        <name>NADP(+)</name>
        <dbReference type="ChEBI" id="CHEBI:58349"/>
    </ligand>
</feature>
<keyword evidence="10" id="KW-0444">Lipid biosynthesis</keyword>
<evidence type="ECO:0000313" key="13">
    <source>
        <dbReference type="Proteomes" id="UP000516046"/>
    </source>
</evidence>
<name>A0A7G9WKZ5_9FIRM</name>
<evidence type="ECO:0000259" key="11">
    <source>
        <dbReference type="SMART" id="SM00822"/>
    </source>
</evidence>
<dbReference type="InterPro" id="IPR020904">
    <property type="entry name" value="Sc_DH/Rdtase_CS"/>
</dbReference>
<dbReference type="Proteomes" id="UP000516046">
    <property type="component" value="Chromosome"/>
</dbReference>
<dbReference type="Pfam" id="PF13561">
    <property type="entry name" value="adh_short_C2"/>
    <property type="match status" value="1"/>
</dbReference>
<dbReference type="PRINTS" id="PR00080">
    <property type="entry name" value="SDRFAMILY"/>
</dbReference>
<evidence type="ECO:0000256" key="9">
    <source>
        <dbReference type="PIRSR" id="PIRSR611284-2"/>
    </source>
</evidence>
<feature type="domain" description="Ketoreductase" evidence="11">
    <location>
        <begin position="6"/>
        <end position="191"/>
    </location>
</feature>
<dbReference type="EMBL" id="CP060696">
    <property type="protein sequence ID" value="QNO19357.1"/>
    <property type="molecule type" value="Genomic_DNA"/>
</dbReference>
<dbReference type="UniPathway" id="UPA00094"/>
<dbReference type="NCBIfam" id="TIGR01830">
    <property type="entry name" value="3oxo_ACP_reduc"/>
    <property type="match status" value="1"/>
</dbReference>
<feature type="binding site" evidence="9">
    <location>
        <position position="188"/>
    </location>
    <ligand>
        <name>NADP(+)</name>
        <dbReference type="ChEBI" id="CHEBI:58349"/>
    </ligand>
</feature>
<dbReference type="SMART" id="SM00822">
    <property type="entry name" value="PKS_KR"/>
    <property type="match status" value="1"/>
</dbReference>
<dbReference type="AlphaFoldDB" id="A0A7G9WKZ5"/>
<organism evidence="12 13">
    <name type="scientific">Caproicibacterium amylolyticum</name>
    <dbReference type="NCBI Taxonomy" id="2766537"/>
    <lineage>
        <taxon>Bacteria</taxon>
        <taxon>Bacillati</taxon>
        <taxon>Bacillota</taxon>
        <taxon>Clostridia</taxon>
        <taxon>Eubacteriales</taxon>
        <taxon>Oscillospiraceae</taxon>
        <taxon>Caproicibacterium</taxon>
    </lineage>
</organism>
<keyword evidence="5 10" id="KW-0560">Oxidoreductase</keyword>
<dbReference type="KEGG" id="caml:H6X83_07105"/>
<evidence type="ECO:0000313" key="12">
    <source>
        <dbReference type="EMBL" id="QNO19357.1"/>
    </source>
</evidence>
<dbReference type="InterPro" id="IPR036291">
    <property type="entry name" value="NAD(P)-bd_dom_sf"/>
</dbReference>
<dbReference type="RefSeq" id="WP_212508422.1">
    <property type="nucleotide sequence ID" value="NZ_CP060696.1"/>
</dbReference>
<dbReference type="SUPFAM" id="SSF51735">
    <property type="entry name" value="NAD(P)-binding Rossmann-fold domains"/>
    <property type="match status" value="1"/>
</dbReference>
<comment type="subunit">
    <text evidence="10">Homotetramer.</text>
</comment>
<dbReference type="GO" id="GO:0051287">
    <property type="term" value="F:NAD binding"/>
    <property type="evidence" value="ECO:0007669"/>
    <property type="project" value="UniProtKB-UniRule"/>
</dbReference>
<evidence type="ECO:0000256" key="1">
    <source>
        <dbReference type="ARBA" id="ARBA00005194"/>
    </source>
</evidence>
<evidence type="ECO:0000256" key="3">
    <source>
        <dbReference type="ARBA" id="ARBA00012948"/>
    </source>
</evidence>
<comment type="function">
    <text evidence="10">Catalyzes the NADPH-dependent reduction of beta-ketoacyl-ACP substrates to beta-hydroxyacyl-ACP products, the first reductive step in the elongation cycle of fatty acid biosynthesis.</text>
</comment>
<dbReference type="Gene3D" id="3.40.50.720">
    <property type="entry name" value="NAD(P)-binding Rossmann-like Domain"/>
    <property type="match status" value="1"/>
</dbReference>
<dbReference type="PANTHER" id="PTHR42879:SF2">
    <property type="entry name" value="3-OXOACYL-[ACYL-CARRIER-PROTEIN] REDUCTASE FABG"/>
    <property type="match status" value="1"/>
</dbReference>
<dbReference type="PANTHER" id="PTHR42879">
    <property type="entry name" value="3-OXOACYL-(ACYL-CARRIER-PROTEIN) REDUCTASE"/>
    <property type="match status" value="1"/>
</dbReference>
<dbReference type="GO" id="GO:0008202">
    <property type="term" value="P:steroid metabolic process"/>
    <property type="evidence" value="ECO:0007669"/>
    <property type="project" value="UniProtKB-KW"/>
</dbReference>
<dbReference type="InterPro" id="IPR057326">
    <property type="entry name" value="KR_dom"/>
</dbReference>
<evidence type="ECO:0000256" key="6">
    <source>
        <dbReference type="ARBA" id="ARBA00023221"/>
    </source>
</evidence>
<dbReference type="FunFam" id="3.40.50.720:FF:000115">
    <property type="entry name" value="3-oxoacyl-[acyl-carrier-protein] reductase FabG"/>
    <property type="match status" value="1"/>
</dbReference>
<keyword evidence="4 9" id="KW-0521">NADP</keyword>
<keyword evidence="10" id="KW-0275">Fatty acid biosynthesis</keyword>
<keyword evidence="10" id="KW-0443">Lipid metabolism</keyword>
<dbReference type="GO" id="GO:0004316">
    <property type="term" value="F:3-oxoacyl-[acyl-carrier-protein] reductase (NADPH) activity"/>
    <property type="evidence" value="ECO:0007669"/>
    <property type="project" value="UniProtKB-UniRule"/>
</dbReference>
<protein>
    <recommendedName>
        <fullName evidence="3 10">3-oxoacyl-[acyl-carrier-protein] reductase</fullName>
        <ecNumber evidence="3 10">1.1.1.100</ecNumber>
    </recommendedName>
</protein>
<dbReference type="PROSITE" id="PS00061">
    <property type="entry name" value="ADH_SHORT"/>
    <property type="match status" value="1"/>
</dbReference>
<reference evidence="12 13" key="1">
    <citation type="submission" date="2020-08" db="EMBL/GenBank/DDBJ databases">
        <authorList>
            <person name="Ren C."/>
            <person name="Gu Y."/>
            <person name="Xu Y."/>
        </authorList>
    </citation>
    <scope>NUCLEOTIDE SEQUENCE [LARGE SCALE GENOMIC DNA]</scope>
    <source>
        <strain evidence="12 13">LBM18003</strain>
    </source>
</reference>
<feature type="active site" description="Proton acceptor" evidence="8">
    <location>
        <position position="155"/>
    </location>
</feature>
<comment type="pathway">
    <text evidence="1 10">Lipid metabolism; fatty acid biosynthesis.</text>
</comment>
<dbReference type="GO" id="GO:0006633">
    <property type="term" value="P:fatty acid biosynthetic process"/>
    <property type="evidence" value="ECO:0007669"/>
    <property type="project" value="UniProtKB-UniPathway"/>
</dbReference>
<evidence type="ECO:0000256" key="7">
    <source>
        <dbReference type="ARBA" id="ARBA00048508"/>
    </source>
</evidence>
<feature type="binding site" evidence="9">
    <location>
        <begin position="12"/>
        <end position="15"/>
    </location>
    <ligand>
        <name>NADP(+)</name>
        <dbReference type="ChEBI" id="CHEBI:58349"/>
    </ligand>
</feature>
<dbReference type="InterPro" id="IPR050259">
    <property type="entry name" value="SDR"/>
</dbReference>
<dbReference type="InterPro" id="IPR011284">
    <property type="entry name" value="3oxo_ACP_reduc"/>
</dbReference>
<evidence type="ECO:0000256" key="10">
    <source>
        <dbReference type="RuleBase" id="RU366074"/>
    </source>
</evidence>
<feature type="binding site" evidence="9">
    <location>
        <begin position="63"/>
        <end position="64"/>
    </location>
    <ligand>
        <name>NADP(+)</name>
        <dbReference type="ChEBI" id="CHEBI:58349"/>
    </ligand>
</feature>
<dbReference type="NCBIfam" id="NF009466">
    <property type="entry name" value="PRK12826.1-2"/>
    <property type="match status" value="1"/>
</dbReference>
<dbReference type="EC" id="1.1.1.100" evidence="3 10"/>
<gene>
    <name evidence="12" type="primary">fabG</name>
    <name evidence="12" type="ORF">H6X83_07105</name>
</gene>
<evidence type="ECO:0000256" key="8">
    <source>
        <dbReference type="PIRSR" id="PIRSR611284-1"/>
    </source>
</evidence>
<comment type="catalytic activity">
    <reaction evidence="7 10">
        <text>a (3R)-hydroxyacyl-[ACP] + NADP(+) = a 3-oxoacyl-[ACP] + NADPH + H(+)</text>
        <dbReference type="Rhea" id="RHEA:17397"/>
        <dbReference type="Rhea" id="RHEA-COMP:9916"/>
        <dbReference type="Rhea" id="RHEA-COMP:9945"/>
        <dbReference type="ChEBI" id="CHEBI:15378"/>
        <dbReference type="ChEBI" id="CHEBI:57783"/>
        <dbReference type="ChEBI" id="CHEBI:58349"/>
        <dbReference type="ChEBI" id="CHEBI:78776"/>
        <dbReference type="ChEBI" id="CHEBI:78827"/>
        <dbReference type="EC" id="1.1.1.100"/>
    </reaction>
</comment>
<evidence type="ECO:0000256" key="2">
    <source>
        <dbReference type="ARBA" id="ARBA00006484"/>
    </source>
</evidence>
<comment type="similarity">
    <text evidence="2 10">Belongs to the short-chain dehydrogenases/reductases (SDR) family.</text>
</comment>
<sequence length="247" mass="25466">MSIEKKTALVTGGSRGIGRAAALALAKGGMNVAIVFAGNTQAAEETLQQLQALGAEAKAYQCNVADSEAVKTTVQQVLNDFGGVDVLVNNAGVTHDGLLLSAKEEDLERVLSVSLKGAFHMIQALYRNFMKKRAGRIINVSSVVGLHGNAGQTSYAAAKAGVIGLTKSIAKELAGRNVTCNAVAPGFIQSDMTNAMPEKARDVAIATIPLGRPGLPEDVAQAIAFLASDSAAYITGEVLRVDGGLGM</sequence>